<accession>A0A6I8LHA4</accession>
<organism evidence="1 2">
    <name type="scientific">Amycolatopsis camponoti</name>
    <dbReference type="NCBI Taxonomy" id="2606593"/>
    <lineage>
        <taxon>Bacteria</taxon>
        <taxon>Bacillati</taxon>
        <taxon>Actinomycetota</taxon>
        <taxon>Actinomycetes</taxon>
        <taxon>Pseudonocardiales</taxon>
        <taxon>Pseudonocardiaceae</taxon>
        <taxon>Amycolatopsis</taxon>
    </lineage>
</organism>
<evidence type="ECO:0000313" key="2">
    <source>
        <dbReference type="Proteomes" id="UP000399805"/>
    </source>
</evidence>
<sequence>MRDLRPALPEDTAASEFGLHPGLLNSALRATDFSRRCLNRAIDTAAGFGGSAILGRYVLLSSWCGRDTASGLTVNGLTWRSARATGWPHRRGTRLPTR</sequence>
<keyword evidence="2" id="KW-1185">Reference proteome</keyword>
<name>A0A6I8LHA4_9PSEU</name>
<evidence type="ECO:0000313" key="1">
    <source>
        <dbReference type="EMBL" id="VVJ16350.1"/>
    </source>
</evidence>
<proteinExistence type="predicted"/>
<dbReference type="EMBL" id="CABVGP010000001">
    <property type="protein sequence ID" value="VVJ16350.1"/>
    <property type="molecule type" value="Genomic_DNA"/>
</dbReference>
<dbReference type="Proteomes" id="UP000399805">
    <property type="component" value="Unassembled WGS sequence"/>
</dbReference>
<reference evidence="1 2" key="1">
    <citation type="submission" date="2019-09" db="EMBL/GenBank/DDBJ databases">
        <authorList>
            <person name="Leyn A S."/>
        </authorList>
    </citation>
    <scope>NUCLEOTIDE SEQUENCE [LARGE SCALE GENOMIC DNA]</scope>
    <source>
        <strain evidence="1">AA231_1</strain>
    </source>
</reference>
<protein>
    <submittedName>
        <fullName evidence="1">Uncharacterized protein</fullName>
    </submittedName>
</protein>
<dbReference type="AlphaFoldDB" id="A0A6I8LHA4"/>
<gene>
    <name evidence="1" type="ORF">AA23TX_01371</name>
</gene>